<accession>A0A6I6LB14</accession>
<dbReference type="Gene3D" id="1.10.150.690">
    <property type="entry name" value="DUF2063"/>
    <property type="match status" value="1"/>
</dbReference>
<dbReference type="KEGG" id="slaa:EUU25_15995"/>
<dbReference type="OrthoDB" id="4146344at2"/>
<name>A0A6I6LB14_9SPHN</name>
<dbReference type="Proteomes" id="UP000428803">
    <property type="component" value="Chromosome"/>
</dbReference>
<feature type="domain" description="Putative DNA-binding" evidence="1">
    <location>
        <begin position="7"/>
        <end position="89"/>
    </location>
</feature>
<dbReference type="InterPro" id="IPR018640">
    <property type="entry name" value="DUF2063"/>
</dbReference>
<gene>
    <name evidence="2" type="ORF">EUU25_15995</name>
</gene>
<evidence type="ECO:0000313" key="3">
    <source>
        <dbReference type="Proteomes" id="UP000428803"/>
    </source>
</evidence>
<dbReference type="Pfam" id="PF09836">
    <property type="entry name" value="DUF2063"/>
    <property type="match status" value="1"/>
</dbReference>
<sequence length="249" mass="27736">MRGGVVMQASFAHALLETDLPAVDEHGRFNVYRNNFRITLRNALRTTFPAVEKLVGEDYFSALTLLYVERHPPRSPIMTEYGHDFAEFLSTFNPLSDYPYLADVARIEFARVQAYHAADTDSFRIESEASAIAALDIPAMLHPSVTVVVSENPALSIWRSQLEPDAAPPIPDATETAIIWRQDDLVTEMLAHADDEVLLRHFAQSQTFAALISEYPDDPSAETLIARFINLAIAGIIVPTHTPIEGEMK</sequence>
<dbReference type="InterPro" id="IPR044922">
    <property type="entry name" value="DUF2063_N_sf"/>
</dbReference>
<evidence type="ECO:0000313" key="2">
    <source>
        <dbReference type="EMBL" id="QGY81984.1"/>
    </source>
</evidence>
<proteinExistence type="predicted"/>
<keyword evidence="3" id="KW-1185">Reference proteome</keyword>
<protein>
    <submittedName>
        <fullName evidence="2">DUF2063 domain-containing protein</fullName>
    </submittedName>
</protein>
<evidence type="ECO:0000259" key="1">
    <source>
        <dbReference type="Pfam" id="PF09836"/>
    </source>
</evidence>
<dbReference type="AlphaFoldDB" id="A0A6I6LB14"/>
<dbReference type="EMBL" id="CP035733">
    <property type="protein sequence ID" value="QGY81984.1"/>
    <property type="molecule type" value="Genomic_DNA"/>
</dbReference>
<dbReference type="RefSeq" id="WP_158902770.1">
    <property type="nucleotide sequence ID" value="NZ_CP035733.1"/>
</dbReference>
<reference evidence="3" key="1">
    <citation type="submission" date="2019-01" db="EMBL/GenBank/DDBJ databases">
        <title>Sphingorhabdus lacus sp.nov., isolated from an oligotrophic freshwater lake.</title>
        <authorList>
            <person name="Park M."/>
        </authorList>
    </citation>
    <scope>NUCLEOTIDE SEQUENCE [LARGE SCALE GENOMIC DNA]</scope>
    <source>
        <strain evidence="3">IMCC1753</strain>
    </source>
</reference>
<organism evidence="2 3">
    <name type="scientific">Sphingorhabdus lacus</name>
    <dbReference type="NCBI Taxonomy" id="392610"/>
    <lineage>
        <taxon>Bacteria</taxon>
        <taxon>Pseudomonadati</taxon>
        <taxon>Pseudomonadota</taxon>
        <taxon>Alphaproteobacteria</taxon>
        <taxon>Sphingomonadales</taxon>
        <taxon>Sphingomonadaceae</taxon>
        <taxon>Sphingorhabdus</taxon>
    </lineage>
</organism>